<accession>A0A6B0Y0J7</accession>
<dbReference type="AlphaFoldDB" id="A0A6B0Y0J7"/>
<gene>
    <name evidence="1" type="ORF">F4Y60_04955</name>
</gene>
<reference evidence="1" key="1">
    <citation type="submission" date="2019-09" db="EMBL/GenBank/DDBJ databases">
        <title>Characterisation of the sponge microbiome using genome-centric metagenomics.</title>
        <authorList>
            <person name="Engelberts J.P."/>
            <person name="Robbins S.J."/>
            <person name="De Goeij J.M."/>
            <person name="Aranda M."/>
            <person name="Bell S.C."/>
            <person name="Webster N.S."/>
        </authorList>
    </citation>
    <scope>NUCLEOTIDE SEQUENCE</scope>
    <source>
        <strain evidence="1">SB0664_bin_43</strain>
    </source>
</reference>
<evidence type="ECO:0000313" key="1">
    <source>
        <dbReference type="EMBL" id="MXY33432.1"/>
    </source>
</evidence>
<name>A0A6B0Y0J7_9RHOB</name>
<organism evidence="1">
    <name type="scientific">Boseongicola sp. SB0664_bin_43</name>
    <dbReference type="NCBI Taxonomy" id="2604844"/>
    <lineage>
        <taxon>Bacteria</taxon>
        <taxon>Pseudomonadati</taxon>
        <taxon>Pseudomonadota</taxon>
        <taxon>Alphaproteobacteria</taxon>
        <taxon>Rhodobacterales</taxon>
        <taxon>Paracoccaceae</taxon>
        <taxon>Boseongicola</taxon>
    </lineage>
</organism>
<comment type="caution">
    <text evidence="1">The sequence shown here is derived from an EMBL/GenBank/DDBJ whole genome shotgun (WGS) entry which is preliminary data.</text>
</comment>
<protein>
    <submittedName>
        <fullName evidence="1">Lrp/AsnC family transcriptional regulator</fullName>
    </submittedName>
</protein>
<dbReference type="EMBL" id="VXRY01000195">
    <property type="protein sequence ID" value="MXY33432.1"/>
    <property type="molecule type" value="Genomic_DNA"/>
</dbReference>
<sequence length="69" mass="7300">MTGLLVRFPRKPGTGHDVADTFALREIRPDPGSVDGGLDSMTKLHAADGEDVGNSIHGNVLDIDGMVRT</sequence>
<proteinExistence type="predicted"/>